<reference evidence="1" key="1">
    <citation type="submission" date="2014-11" db="EMBL/GenBank/DDBJ databases">
        <authorList>
            <person name="Amaro Gonzalez C."/>
        </authorList>
    </citation>
    <scope>NUCLEOTIDE SEQUENCE</scope>
</reference>
<dbReference type="AlphaFoldDB" id="A0A0E9TZA3"/>
<name>A0A0E9TZA3_ANGAN</name>
<sequence length="29" mass="3416">MEFSVTQCFVFKMAFSVTHSALCLNWIFQ</sequence>
<proteinExistence type="predicted"/>
<protein>
    <submittedName>
        <fullName evidence="1">Uncharacterized protein</fullName>
    </submittedName>
</protein>
<evidence type="ECO:0000313" key="1">
    <source>
        <dbReference type="EMBL" id="JAH58999.1"/>
    </source>
</evidence>
<accession>A0A0E9TZA3</accession>
<dbReference type="EMBL" id="GBXM01049578">
    <property type="protein sequence ID" value="JAH58999.1"/>
    <property type="molecule type" value="Transcribed_RNA"/>
</dbReference>
<reference evidence="1" key="2">
    <citation type="journal article" date="2015" name="Fish Shellfish Immunol.">
        <title>Early steps in the European eel (Anguilla anguilla)-Vibrio vulnificus interaction in the gills: Role of the RtxA13 toxin.</title>
        <authorList>
            <person name="Callol A."/>
            <person name="Pajuelo D."/>
            <person name="Ebbesson L."/>
            <person name="Teles M."/>
            <person name="MacKenzie S."/>
            <person name="Amaro C."/>
        </authorList>
    </citation>
    <scope>NUCLEOTIDE SEQUENCE</scope>
</reference>
<organism evidence="1">
    <name type="scientific">Anguilla anguilla</name>
    <name type="common">European freshwater eel</name>
    <name type="synonym">Muraena anguilla</name>
    <dbReference type="NCBI Taxonomy" id="7936"/>
    <lineage>
        <taxon>Eukaryota</taxon>
        <taxon>Metazoa</taxon>
        <taxon>Chordata</taxon>
        <taxon>Craniata</taxon>
        <taxon>Vertebrata</taxon>
        <taxon>Euteleostomi</taxon>
        <taxon>Actinopterygii</taxon>
        <taxon>Neopterygii</taxon>
        <taxon>Teleostei</taxon>
        <taxon>Anguilliformes</taxon>
        <taxon>Anguillidae</taxon>
        <taxon>Anguilla</taxon>
    </lineage>
</organism>